<keyword evidence="4" id="KW-0804">Transcription</keyword>
<dbReference type="InterPro" id="IPR014284">
    <property type="entry name" value="RNA_pol_sigma-70_dom"/>
</dbReference>
<dbReference type="InterPro" id="IPR050239">
    <property type="entry name" value="Sigma-70_RNA_pol_init_factors"/>
</dbReference>
<sequence>MDLEYVGHVLARLRPLIRDGELRRTRLERVLSAGSVPADSVRVDVERMLAKVGVAITEDAPAESSEPGARCEAAHPQLTSSNSESAAAGISEPTAVSDTARADMTAPPVMPRSSEVLAASRSDHRGAAVAAARRLLSADALVSEGQRHKRLLTAELEVGLALLMRGGARAVSTDVVFGELTGEAREAAEALFLHNQRLVHKISQKYPATGMAYEDLAQFGFLGLIRAVEKFDPTAGFKFSTYATWWIRQSITRGIADHARLIRFPVHMVERLQKVWRTRDSLTVDGEPPSAHALALATGFTDDQVREAIRLGRFEPLSLDLPVGPEGETTLGDLLDLEDERLDPVHEVEFLLLQEQLHAVLDTLSEREAGVISMRYGLTDGEEMTLDQIGKVYGVTRERIRQIESKTMSKLRHPSRSDVLEPYLYGGGRRPKEPQKDDETEPDESVAEAVG</sequence>
<dbReference type="RefSeq" id="WP_349803496.1">
    <property type="nucleotide sequence ID" value="NZ_JBEGDP010000001.1"/>
</dbReference>
<protein>
    <submittedName>
        <fullName evidence="7">Sigma-70 family RNA polymerase sigma factor</fullName>
    </submittedName>
</protein>
<dbReference type="InterPro" id="IPR000943">
    <property type="entry name" value="RNA_pol_sigma70"/>
</dbReference>
<evidence type="ECO:0000313" key="7">
    <source>
        <dbReference type="EMBL" id="MEQ7845800.1"/>
    </source>
</evidence>
<dbReference type="CDD" id="cd06171">
    <property type="entry name" value="Sigma70_r4"/>
    <property type="match status" value="1"/>
</dbReference>
<keyword evidence="1" id="KW-0805">Transcription regulation</keyword>
<dbReference type="Pfam" id="PF04539">
    <property type="entry name" value="Sigma70_r3"/>
    <property type="match status" value="1"/>
</dbReference>
<dbReference type="PANTHER" id="PTHR30603">
    <property type="entry name" value="RNA POLYMERASE SIGMA FACTOR RPO"/>
    <property type="match status" value="1"/>
</dbReference>
<keyword evidence="3" id="KW-0238">DNA-binding</keyword>
<keyword evidence="2" id="KW-0731">Sigma factor</keyword>
<dbReference type="SUPFAM" id="SSF88659">
    <property type="entry name" value="Sigma3 and sigma4 domains of RNA polymerase sigma factors"/>
    <property type="match status" value="2"/>
</dbReference>
<dbReference type="PRINTS" id="PR00046">
    <property type="entry name" value="SIGMA70FCT"/>
</dbReference>
<dbReference type="InterPro" id="IPR007624">
    <property type="entry name" value="RNA_pol_sigma70_r3"/>
</dbReference>
<evidence type="ECO:0000256" key="3">
    <source>
        <dbReference type="ARBA" id="ARBA00023125"/>
    </source>
</evidence>
<reference evidence="7 8" key="1">
    <citation type="submission" date="2024-02" db="EMBL/GenBank/DDBJ databases">
        <title>Full genome sequence of Nocardioides kribbensis.</title>
        <authorList>
            <person name="Poletto B.L."/>
            <person name="Silva G."/>
            <person name="Galante D."/>
            <person name="Campos K.R."/>
            <person name="Santos M.B.N."/>
            <person name="Sacchi C.T."/>
        </authorList>
    </citation>
    <scope>NUCLEOTIDE SEQUENCE [LARGE SCALE GENOMIC DNA]</scope>
    <source>
        <strain evidence="7 8">O4R</strain>
    </source>
</reference>
<feature type="region of interest" description="Disordered" evidence="5">
    <location>
        <begin position="59"/>
        <end position="111"/>
    </location>
</feature>
<dbReference type="Proteomes" id="UP001482520">
    <property type="component" value="Unassembled WGS sequence"/>
</dbReference>
<dbReference type="InterPro" id="IPR013325">
    <property type="entry name" value="RNA_pol_sigma_r2"/>
</dbReference>
<dbReference type="SUPFAM" id="SSF88946">
    <property type="entry name" value="Sigma2 domain of RNA polymerase sigma factors"/>
    <property type="match status" value="1"/>
</dbReference>
<feature type="compositionally biased region" description="Acidic residues" evidence="5">
    <location>
        <begin position="438"/>
        <end position="451"/>
    </location>
</feature>
<accession>A0ABV1NTH2</accession>
<dbReference type="InterPro" id="IPR007630">
    <property type="entry name" value="RNA_pol_sigma70_r4"/>
</dbReference>
<feature type="region of interest" description="Disordered" evidence="5">
    <location>
        <begin position="408"/>
        <end position="451"/>
    </location>
</feature>
<evidence type="ECO:0000256" key="2">
    <source>
        <dbReference type="ARBA" id="ARBA00023082"/>
    </source>
</evidence>
<dbReference type="Pfam" id="PF04545">
    <property type="entry name" value="Sigma70_r4"/>
    <property type="match status" value="1"/>
</dbReference>
<dbReference type="PANTHER" id="PTHR30603:SF59">
    <property type="entry name" value="RNA POLYMERASE PRINCIPAL SIGMA FACTOR HRDA"/>
    <property type="match status" value="1"/>
</dbReference>
<dbReference type="Pfam" id="PF04542">
    <property type="entry name" value="Sigma70_r2"/>
    <property type="match status" value="1"/>
</dbReference>
<evidence type="ECO:0000256" key="5">
    <source>
        <dbReference type="SAM" id="MobiDB-lite"/>
    </source>
</evidence>
<keyword evidence="8" id="KW-1185">Reference proteome</keyword>
<dbReference type="Gene3D" id="1.10.601.10">
    <property type="entry name" value="RNA Polymerase Primary Sigma Factor"/>
    <property type="match status" value="1"/>
</dbReference>
<dbReference type="EMBL" id="JBEGDP010000001">
    <property type="protein sequence ID" value="MEQ7845800.1"/>
    <property type="molecule type" value="Genomic_DNA"/>
</dbReference>
<proteinExistence type="predicted"/>
<feature type="domain" description="RNA polymerase sigma-70" evidence="6">
    <location>
        <begin position="385"/>
        <end position="411"/>
    </location>
</feature>
<name>A0ABV1NTH2_9ACTN</name>
<dbReference type="InterPro" id="IPR013324">
    <property type="entry name" value="RNA_pol_sigma_r3/r4-like"/>
</dbReference>
<evidence type="ECO:0000259" key="6">
    <source>
        <dbReference type="PROSITE" id="PS00716"/>
    </source>
</evidence>
<dbReference type="PROSITE" id="PS00716">
    <property type="entry name" value="SIGMA70_2"/>
    <property type="match status" value="1"/>
</dbReference>
<dbReference type="Gene3D" id="1.10.10.10">
    <property type="entry name" value="Winged helix-like DNA-binding domain superfamily/Winged helix DNA-binding domain"/>
    <property type="match status" value="2"/>
</dbReference>
<comment type="caution">
    <text evidence="7">The sequence shown here is derived from an EMBL/GenBank/DDBJ whole genome shotgun (WGS) entry which is preliminary data.</text>
</comment>
<dbReference type="NCBIfam" id="TIGR02937">
    <property type="entry name" value="sigma70-ECF"/>
    <property type="match status" value="1"/>
</dbReference>
<gene>
    <name evidence="7" type="ORF">V6R90_00820</name>
</gene>
<evidence type="ECO:0000256" key="4">
    <source>
        <dbReference type="ARBA" id="ARBA00023163"/>
    </source>
</evidence>
<evidence type="ECO:0000256" key="1">
    <source>
        <dbReference type="ARBA" id="ARBA00023015"/>
    </source>
</evidence>
<dbReference type="InterPro" id="IPR036388">
    <property type="entry name" value="WH-like_DNA-bd_sf"/>
</dbReference>
<organism evidence="7 8">
    <name type="scientific">Nocardioides kribbensis</name>
    <dbReference type="NCBI Taxonomy" id="305517"/>
    <lineage>
        <taxon>Bacteria</taxon>
        <taxon>Bacillati</taxon>
        <taxon>Actinomycetota</taxon>
        <taxon>Actinomycetes</taxon>
        <taxon>Propionibacteriales</taxon>
        <taxon>Nocardioidaceae</taxon>
        <taxon>Nocardioides</taxon>
    </lineage>
</organism>
<dbReference type="InterPro" id="IPR007627">
    <property type="entry name" value="RNA_pol_sigma70_r2"/>
</dbReference>
<evidence type="ECO:0000313" key="8">
    <source>
        <dbReference type="Proteomes" id="UP001482520"/>
    </source>
</evidence>